<evidence type="ECO:0000256" key="2">
    <source>
        <dbReference type="ARBA" id="ARBA00022490"/>
    </source>
</evidence>
<evidence type="ECO:0000256" key="5">
    <source>
        <dbReference type="ARBA" id="ARBA00022763"/>
    </source>
</evidence>
<dbReference type="Gene3D" id="1.10.8.280">
    <property type="entry name" value="ABC transporter ATPase domain-like"/>
    <property type="match status" value="1"/>
</dbReference>
<protein>
    <recommendedName>
        <fullName evidence="12">UvrABC system protein A</fullName>
    </recommendedName>
    <alternativeName>
        <fullName evidence="13">Excinuclease ABC subunit A</fullName>
    </alternativeName>
</protein>
<dbReference type="PROSITE" id="PS50893">
    <property type="entry name" value="ABC_TRANSPORTER_2"/>
    <property type="match status" value="1"/>
</dbReference>
<accession>A0A1H6UCW8</accession>
<evidence type="ECO:0000313" key="16">
    <source>
        <dbReference type="Proteomes" id="UP000183315"/>
    </source>
</evidence>
<dbReference type="Gene3D" id="1.20.1580.10">
    <property type="entry name" value="ABC transporter ATPase like domain"/>
    <property type="match status" value="2"/>
</dbReference>
<keyword evidence="2" id="KW-0963">Cytoplasm</keyword>
<evidence type="ECO:0000256" key="10">
    <source>
        <dbReference type="ARBA" id="ARBA00023204"/>
    </source>
</evidence>
<keyword evidence="10" id="KW-0234">DNA repair</keyword>
<dbReference type="Proteomes" id="UP000183315">
    <property type="component" value="Unassembled WGS sequence"/>
</dbReference>
<evidence type="ECO:0000256" key="4">
    <source>
        <dbReference type="ARBA" id="ARBA00022741"/>
    </source>
</evidence>
<dbReference type="InterPro" id="IPR003439">
    <property type="entry name" value="ABC_transporter-like_ATP-bd"/>
</dbReference>
<dbReference type="GO" id="GO:0006281">
    <property type="term" value="P:DNA repair"/>
    <property type="evidence" value="ECO:0007669"/>
    <property type="project" value="UniProtKB-KW"/>
</dbReference>
<evidence type="ECO:0000256" key="3">
    <source>
        <dbReference type="ARBA" id="ARBA00022737"/>
    </source>
</evidence>
<evidence type="ECO:0000256" key="12">
    <source>
        <dbReference type="ARBA" id="ARBA00039316"/>
    </source>
</evidence>
<keyword evidence="3" id="KW-0677">Repeat</keyword>
<dbReference type="InterPro" id="IPR027417">
    <property type="entry name" value="P-loop_NTPase"/>
</dbReference>
<evidence type="ECO:0000256" key="11">
    <source>
        <dbReference type="ARBA" id="ARBA00038000"/>
    </source>
</evidence>
<dbReference type="AlphaFoldDB" id="A0A1H6UCW8"/>
<keyword evidence="8" id="KW-0267">Excision nuclease</keyword>
<evidence type="ECO:0000256" key="1">
    <source>
        <dbReference type="ARBA" id="ARBA00004496"/>
    </source>
</evidence>
<dbReference type="Pfam" id="PF00005">
    <property type="entry name" value="ABC_tran"/>
    <property type="match status" value="1"/>
</dbReference>
<dbReference type="GO" id="GO:0005524">
    <property type="term" value="F:ATP binding"/>
    <property type="evidence" value="ECO:0007669"/>
    <property type="project" value="UniProtKB-KW"/>
</dbReference>
<name>A0A1H6UCW8_9MICO</name>
<dbReference type="EMBL" id="FNZI01000001">
    <property type="protein sequence ID" value="SEI90161.1"/>
    <property type="molecule type" value="Genomic_DNA"/>
</dbReference>
<reference evidence="16" key="1">
    <citation type="submission" date="2016-10" db="EMBL/GenBank/DDBJ databases">
        <authorList>
            <person name="Varghese N."/>
        </authorList>
    </citation>
    <scope>NUCLEOTIDE SEQUENCE [LARGE SCALE GENOMIC DNA]</scope>
    <source>
        <strain evidence="16">DSM 24868</strain>
    </source>
</reference>
<gene>
    <name evidence="15" type="ORF">SAMN05421637_0356</name>
</gene>
<evidence type="ECO:0000256" key="13">
    <source>
        <dbReference type="ARBA" id="ARBA00042156"/>
    </source>
</evidence>
<comment type="similarity">
    <text evidence="11">Belongs to the ABC transporter superfamily. UvrA family.</text>
</comment>
<keyword evidence="5" id="KW-0227">DNA damage</keyword>
<dbReference type="GO" id="GO:0016887">
    <property type="term" value="F:ATP hydrolysis activity"/>
    <property type="evidence" value="ECO:0007669"/>
    <property type="project" value="InterPro"/>
</dbReference>
<proteinExistence type="inferred from homology"/>
<dbReference type="Gene3D" id="3.40.50.300">
    <property type="entry name" value="P-loop containing nucleotide triphosphate hydrolases"/>
    <property type="match status" value="3"/>
</dbReference>
<dbReference type="STRING" id="1043493.SAMN05421637_0356"/>
<feature type="domain" description="ABC transporter" evidence="14">
    <location>
        <begin position="470"/>
        <end position="771"/>
    </location>
</feature>
<dbReference type="PANTHER" id="PTHR43152">
    <property type="entry name" value="UVRABC SYSTEM PROTEIN A"/>
    <property type="match status" value="1"/>
</dbReference>
<dbReference type="eggNOG" id="COG0178">
    <property type="taxonomic scope" value="Bacteria"/>
</dbReference>
<evidence type="ECO:0000256" key="6">
    <source>
        <dbReference type="ARBA" id="ARBA00022769"/>
    </source>
</evidence>
<dbReference type="OrthoDB" id="9809851at2"/>
<sequence>MTQPVHAADAHDLIRVEGARENNLKDVTLTLPKRRITVFTGVSGSGKSSLVFDTVAAESQRMINETYSAFVQGFMPTLARPDVDRLEGLTTAIIVDQERMGANARSTVGTVTDANALLRILFSRLGDPHLGSPQAYSFNVPSVSGQGAISVGGAKKEVRTFSQLGGMCPRCEGMGSVSDIDLAQLVDESLALKEGAITVPGYTADGWAVRLIANVVPGDVPVKDFTAKQREDFLYAKPRKVKAEGINLTYEGLVPKIQKSMLSKDVDSMQPHIRAFVERAVTFQTCPECAGTRLAEGARESRIGGVSIADACAMQITDLAAWVSGLAEPTVAPLLRSLADLCAGFVEIGLGYLSLDRPSGTLSGGEAQRVKMIRHLGSSLTDVTYVFDEPTVGLHPHDIRRMNELLVRLRDKGNTVLVVEHKPEAIAIADHVVDLGPGAGSGGGSVCFEGTVEGLRASDTLTGRHLDDRARLKEAVRTPSGAIEVRGASSHNLKDVDVDIPLGVLCVVTGVAGSGKSSLIRDSIPPGEDVVYVDQTAIKGSRRSNPATYTGLLEPVRKTFAKANGVKPALFSANSEGACPVCNGAGVIFTELGPMATVSSTCEECEGRRYQAEVLQYTLGGRNIAEVLEMPVSEAVGYFADGEARTPAAHAIVERLEAVGLGYLSLGQPLTTLSGGERQRLKLAVHMADKGGVYVLDEPTTGLHLADVAHLLGLLDRLVDSGKSVIVIEHHQAVMAHADWIIDLGPGAGHDGGRIVFEGTPAELVASRATLTGEHLADYVGG</sequence>
<dbReference type="GO" id="GO:0005737">
    <property type="term" value="C:cytoplasm"/>
    <property type="evidence" value="ECO:0007669"/>
    <property type="project" value="UniProtKB-SubCell"/>
</dbReference>
<evidence type="ECO:0000256" key="9">
    <source>
        <dbReference type="ARBA" id="ARBA00023125"/>
    </source>
</evidence>
<evidence type="ECO:0000256" key="7">
    <source>
        <dbReference type="ARBA" id="ARBA00022840"/>
    </source>
</evidence>
<keyword evidence="6" id="KW-0228">DNA excision</keyword>
<dbReference type="RefSeq" id="WP_042211907.1">
    <property type="nucleotide sequence ID" value="NZ_BBLU01000001.1"/>
</dbReference>
<evidence type="ECO:0000256" key="8">
    <source>
        <dbReference type="ARBA" id="ARBA00022881"/>
    </source>
</evidence>
<keyword evidence="4" id="KW-0547">Nucleotide-binding</keyword>
<dbReference type="GO" id="GO:0004518">
    <property type="term" value="F:nuclease activity"/>
    <property type="evidence" value="ECO:0007669"/>
    <property type="project" value="UniProtKB-KW"/>
</dbReference>
<keyword evidence="7" id="KW-0067">ATP-binding</keyword>
<keyword evidence="9" id="KW-0238">DNA-binding</keyword>
<dbReference type="SUPFAM" id="SSF52540">
    <property type="entry name" value="P-loop containing nucleoside triphosphate hydrolases"/>
    <property type="match status" value="2"/>
</dbReference>
<dbReference type="GO" id="GO:0003677">
    <property type="term" value="F:DNA binding"/>
    <property type="evidence" value="ECO:0007669"/>
    <property type="project" value="UniProtKB-KW"/>
</dbReference>
<evidence type="ECO:0000313" key="15">
    <source>
        <dbReference type="EMBL" id="SEI90161.1"/>
    </source>
</evidence>
<comment type="subcellular location">
    <subcellularLocation>
        <location evidence="1">Cytoplasm</location>
    </subcellularLocation>
</comment>
<dbReference type="PANTHER" id="PTHR43152:SF2">
    <property type="entry name" value="DRUG RESISTANCE ABC TRANSPORTER"/>
    <property type="match status" value="1"/>
</dbReference>
<organism evidence="15 16">
    <name type="scientific">Demequina mangrovi</name>
    <dbReference type="NCBI Taxonomy" id="1043493"/>
    <lineage>
        <taxon>Bacteria</taxon>
        <taxon>Bacillati</taxon>
        <taxon>Actinomycetota</taxon>
        <taxon>Actinomycetes</taxon>
        <taxon>Micrococcales</taxon>
        <taxon>Demequinaceae</taxon>
        <taxon>Demequina</taxon>
    </lineage>
</organism>
<evidence type="ECO:0000259" key="14">
    <source>
        <dbReference type="PROSITE" id="PS50893"/>
    </source>
</evidence>
<keyword evidence="16" id="KW-1185">Reference proteome</keyword>